<dbReference type="AlphaFoldDB" id="A0A1J5T0G1"/>
<dbReference type="SUPFAM" id="SSF53448">
    <property type="entry name" value="Nucleotide-diphospho-sugar transferases"/>
    <property type="match status" value="1"/>
</dbReference>
<dbReference type="EMBL" id="MLJW01000038">
    <property type="protein sequence ID" value="OIR07340.1"/>
    <property type="molecule type" value="Genomic_DNA"/>
</dbReference>
<sequence length="326" mass="37474">MSLPDSLRRLGLGRLIYRVYHRPRSKIRDLVRAGGPLAMRRTEAGRLAMLAAASDLPTLPAAAEGVPPVELHLLTGQRFWYQTLFCLWTFARHAGRPVRPHLYDDGTLDEACLAPLRRHFPDLAVTTCRETLERLDRALPRDRFPHLRERWDNYPNIRKLIDVHLEREGWRLVIDSDMLFFRRPGFLLDWLAMPDRPLHGVDCTESYGYSRGLMERLAGTRLAPLVNVGLCGLRSDSIDWDRLERWTSSLVREERTNYYLEQALVAMLVAGHSCAVAPAGDYLTLPPRRECLAPRAVMHHYVDTAKRWYFTESWKIAIAPTAPGTR</sequence>
<name>A0A1J5T0G1_9ZZZZ</name>
<accession>A0A1J5T0G1</accession>
<proteinExistence type="predicted"/>
<organism evidence="1">
    <name type="scientific">mine drainage metagenome</name>
    <dbReference type="NCBI Taxonomy" id="410659"/>
    <lineage>
        <taxon>unclassified sequences</taxon>
        <taxon>metagenomes</taxon>
        <taxon>ecological metagenomes</taxon>
    </lineage>
</organism>
<evidence type="ECO:0008006" key="2">
    <source>
        <dbReference type="Google" id="ProtNLM"/>
    </source>
</evidence>
<protein>
    <recommendedName>
        <fullName evidence="2">Glycosyl transferase</fullName>
    </recommendedName>
</protein>
<evidence type="ECO:0000313" key="1">
    <source>
        <dbReference type="EMBL" id="OIR07340.1"/>
    </source>
</evidence>
<comment type="caution">
    <text evidence="1">The sequence shown here is derived from an EMBL/GenBank/DDBJ whole genome shotgun (WGS) entry which is preliminary data.</text>
</comment>
<reference evidence="1" key="1">
    <citation type="submission" date="2016-10" db="EMBL/GenBank/DDBJ databases">
        <title>Sequence of Gallionella enrichment culture.</title>
        <authorList>
            <person name="Poehlein A."/>
            <person name="Muehling M."/>
            <person name="Daniel R."/>
        </authorList>
    </citation>
    <scope>NUCLEOTIDE SEQUENCE</scope>
</reference>
<gene>
    <name evidence="1" type="ORF">GALL_105960</name>
</gene>
<dbReference type="InterPro" id="IPR029044">
    <property type="entry name" value="Nucleotide-diphossugar_trans"/>
</dbReference>